<dbReference type="Proteomes" id="UP001172082">
    <property type="component" value="Unassembled WGS sequence"/>
</dbReference>
<dbReference type="PANTHER" id="PTHR30146">
    <property type="entry name" value="LACI-RELATED TRANSCRIPTIONAL REPRESSOR"/>
    <property type="match status" value="1"/>
</dbReference>
<keyword evidence="3" id="KW-0804">Transcription</keyword>
<dbReference type="RefSeq" id="WP_346753446.1">
    <property type="nucleotide sequence ID" value="NZ_JAUJEA010000007.1"/>
</dbReference>
<dbReference type="PANTHER" id="PTHR30146:SF109">
    <property type="entry name" value="HTH-TYPE TRANSCRIPTIONAL REGULATOR GALS"/>
    <property type="match status" value="1"/>
</dbReference>
<keyword evidence="6" id="KW-1185">Reference proteome</keyword>
<evidence type="ECO:0000313" key="6">
    <source>
        <dbReference type="Proteomes" id="UP001172082"/>
    </source>
</evidence>
<name>A0ABT8KTB9_9BACT</name>
<protein>
    <submittedName>
        <fullName evidence="5">LacI family DNA-binding transcriptional regulator</fullName>
    </submittedName>
</protein>
<dbReference type="CDD" id="cd06267">
    <property type="entry name" value="PBP1_LacI_sugar_binding-like"/>
    <property type="match status" value="1"/>
</dbReference>
<dbReference type="InterPro" id="IPR010982">
    <property type="entry name" value="Lambda_DNA-bd_dom_sf"/>
</dbReference>
<keyword evidence="1" id="KW-0805">Transcription regulation</keyword>
<proteinExistence type="predicted"/>
<dbReference type="CDD" id="cd01392">
    <property type="entry name" value="HTH_LacI"/>
    <property type="match status" value="1"/>
</dbReference>
<dbReference type="SUPFAM" id="SSF47413">
    <property type="entry name" value="lambda repressor-like DNA-binding domains"/>
    <property type="match status" value="1"/>
</dbReference>
<feature type="domain" description="HTH lacI-type" evidence="4">
    <location>
        <begin position="7"/>
        <end position="61"/>
    </location>
</feature>
<dbReference type="InterPro" id="IPR046335">
    <property type="entry name" value="LacI/GalR-like_sensor"/>
</dbReference>
<evidence type="ECO:0000256" key="3">
    <source>
        <dbReference type="ARBA" id="ARBA00023163"/>
    </source>
</evidence>
<evidence type="ECO:0000259" key="4">
    <source>
        <dbReference type="PROSITE" id="PS50932"/>
    </source>
</evidence>
<dbReference type="GO" id="GO:0003677">
    <property type="term" value="F:DNA binding"/>
    <property type="evidence" value="ECO:0007669"/>
    <property type="project" value="UniProtKB-KW"/>
</dbReference>
<evidence type="ECO:0000256" key="2">
    <source>
        <dbReference type="ARBA" id="ARBA00023125"/>
    </source>
</evidence>
<comment type="caution">
    <text evidence="5">The sequence shown here is derived from an EMBL/GenBank/DDBJ whole genome shotgun (WGS) entry which is preliminary data.</text>
</comment>
<reference evidence="5" key="1">
    <citation type="submission" date="2023-06" db="EMBL/GenBank/DDBJ databases">
        <title>Genomic of Parafulvivirga corallium.</title>
        <authorList>
            <person name="Wang G."/>
        </authorList>
    </citation>
    <scope>NUCLEOTIDE SEQUENCE</scope>
    <source>
        <strain evidence="5">BMA10</strain>
    </source>
</reference>
<dbReference type="InterPro" id="IPR028082">
    <property type="entry name" value="Peripla_BP_I"/>
</dbReference>
<sequence>MKRKTQVNIYDVAKELGVSISTVSRALNDNPKISEKTKKRVKKAADKLGFKKNILASGLMTNKTKIIGVIVPYINREFFAQAINSIEMTAFDLGYKVMICQSADSLERERINIDTLISSRVDGIIMSLSLETNDWSHLQRAIDMGIPIVFFDRVCYDIEHSTKIMVDNFSAAYRATSHLIEKGHKRIGHIGGFMKIKIFQERFNGYKKALNDNNIPLDETIVKETHLTKDDCNKAVKDILDLENPPSAVFCANNLTAITAIFYAQSIGMNVPGDLAVIGFSVDPFATLMKPSLTAVEQPSKEMGKLATERLVEELNGLAEEKATIYGKIILDTKLVVRESS</sequence>
<organism evidence="5 6">
    <name type="scientific">Splendidivirga corallicola</name>
    <dbReference type="NCBI Taxonomy" id="3051826"/>
    <lineage>
        <taxon>Bacteria</taxon>
        <taxon>Pseudomonadati</taxon>
        <taxon>Bacteroidota</taxon>
        <taxon>Cytophagia</taxon>
        <taxon>Cytophagales</taxon>
        <taxon>Splendidivirgaceae</taxon>
        <taxon>Splendidivirga</taxon>
    </lineage>
</organism>
<gene>
    <name evidence="5" type="ORF">QQ008_18695</name>
</gene>
<dbReference type="InterPro" id="IPR000843">
    <property type="entry name" value="HTH_LacI"/>
</dbReference>
<evidence type="ECO:0000313" key="5">
    <source>
        <dbReference type="EMBL" id="MDN5203423.1"/>
    </source>
</evidence>
<accession>A0ABT8KTB9</accession>
<dbReference type="Gene3D" id="1.10.260.40">
    <property type="entry name" value="lambda repressor-like DNA-binding domains"/>
    <property type="match status" value="1"/>
</dbReference>
<keyword evidence="2 5" id="KW-0238">DNA-binding</keyword>
<dbReference type="Pfam" id="PF00356">
    <property type="entry name" value="LacI"/>
    <property type="match status" value="1"/>
</dbReference>
<dbReference type="EMBL" id="JAUJEA010000007">
    <property type="protein sequence ID" value="MDN5203423.1"/>
    <property type="molecule type" value="Genomic_DNA"/>
</dbReference>
<dbReference type="Pfam" id="PF13377">
    <property type="entry name" value="Peripla_BP_3"/>
    <property type="match status" value="1"/>
</dbReference>
<dbReference type="Gene3D" id="3.40.50.2300">
    <property type="match status" value="2"/>
</dbReference>
<dbReference type="SUPFAM" id="SSF53822">
    <property type="entry name" value="Periplasmic binding protein-like I"/>
    <property type="match status" value="1"/>
</dbReference>
<evidence type="ECO:0000256" key="1">
    <source>
        <dbReference type="ARBA" id="ARBA00023015"/>
    </source>
</evidence>
<dbReference type="SMART" id="SM00354">
    <property type="entry name" value="HTH_LACI"/>
    <property type="match status" value="1"/>
</dbReference>
<dbReference type="PROSITE" id="PS50932">
    <property type="entry name" value="HTH_LACI_2"/>
    <property type="match status" value="1"/>
</dbReference>